<accession>A0A9D3BQN9</accession>
<feature type="signal peptide" evidence="6">
    <location>
        <begin position="1"/>
        <end position="27"/>
    </location>
</feature>
<dbReference type="InterPro" id="IPR013151">
    <property type="entry name" value="Immunoglobulin_dom"/>
</dbReference>
<dbReference type="InterPro" id="IPR007110">
    <property type="entry name" value="Ig-like_dom"/>
</dbReference>
<reference evidence="9" key="1">
    <citation type="submission" date="2020-03" db="EMBL/GenBank/DDBJ databases">
        <title>Intra-Species Differences in Population Size shape Life History and Genome Evolution.</title>
        <authorList>
            <person name="Willemsen D."/>
            <person name="Cui R."/>
            <person name="Valenzano D.R."/>
        </authorList>
    </citation>
    <scope>NUCLEOTIDE SEQUENCE</scope>
    <source>
        <strain evidence="9">GRZ</strain>
        <tissue evidence="9">Whole</tissue>
    </source>
</reference>
<dbReference type="KEGG" id="nfu:107374902"/>
<dbReference type="GO" id="GO:0004252">
    <property type="term" value="F:serine-type endopeptidase activity"/>
    <property type="evidence" value="ECO:0007669"/>
    <property type="project" value="TreeGrafter"/>
</dbReference>
<keyword evidence="2" id="KW-0393">Immunoglobulin domain</keyword>
<feature type="domain" description="Ig-like" evidence="8">
    <location>
        <begin position="133"/>
        <end position="211"/>
    </location>
</feature>
<evidence type="ECO:0000256" key="1">
    <source>
        <dbReference type="ARBA" id="ARBA00023157"/>
    </source>
</evidence>
<evidence type="ECO:0000259" key="8">
    <source>
        <dbReference type="PROSITE" id="PS50835"/>
    </source>
</evidence>
<evidence type="ECO:0000256" key="2">
    <source>
        <dbReference type="ARBA" id="ARBA00023319"/>
    </source>
</evidence>
<dbReference type="InterPro" id="IPR013783">
    <property type="entry name" value="Ig-like_fold"/>
</dbReference>
<keyword evidence="5" id="KW-0472">Membrane</keyword>
<keyword evidence="1 3" id="KW-1015">Disulfide bond</keyword>
<dbReference type="AlphaFoldDB" id="A0A9D3BQN9"/>
<keyword evidence="5" id="KW-1133">Transmembrane helix</keyword>
<dbReference type="InterPro" id="IPR036179">
    <property type="entry name" value="Ig-like_dom_sf"/>
</dbReference>
<feature type="transmembrane region" description="Helical" evidence="5">
    <location>
        <begin position="240"/>
        <end position="263"/>
    </location>
</feature>
<dbReference type="SUPFAM" id="SSF48726">
    <property type="entry name" value="Immunoglobulin"/>
    <property type="match status" value="1"/>
</dbReference>
<dbReference type="PANTHER" id="PTHR48071:SF27">
    <property type="entry name" value="SCAVENGER RECEPTOR CYSTEINE-RICH TYPE 1 PROTEIN M130-LIKE"/>
    <property type="match status" value="1"/>
</dbReference>
<dbReference type="PANTHER" id="PTHR48071">
    <property type="entry name" value="SRCR DOMAIN-CONTAINING PROTEIN"/>
    <property type="match status" value="1"/>
</dbReference>
<proteinExistence type="predicted"/>
<feature type="region of interest" description="Disordered" evidence="4">
    <location>
        <begin position="284"/>
        <end position="332"/>
    </location>
</feature>
<dbReference type="SMART" id="SM00202">
    <property type="entry name" value="SR"/>
    <property type="match status" value="1"/>
</dbReference>
<dbReference type="FunFam" id="3.10.250.10:FF:000002">
    <property type="entry name" value="Scavenger receptor cysteine-rich type 1 protein M130"/>
    <property type="match status" value="1"/>
</dbReference>
<dbReference type="GO" id="GO:0005886">
    <property type="term" value="C:plasma membrane"/>
    <property type="evidence" value="ECO:0007669"/>
    <property type="project" value="TreeGrafter"/>
</dbReference>
<dbReference type="Gene3D" id="2.60.40.10">
    <property type="entry name" value="Immunoglobulins"/>
    <property type="match status" value="1"/>
</dbReference>
<dbReference type="InterPro" id="IPR001190">
    <property type="entry name" value="SRCR"/>
</dbReference>
<dbReference type="Proteomes" id="UP000822369">
    <property type="component" value="Chromosome 8"/>
</dbReference>
<comment type="caution">
    <text evidence="3">Lacks conserved residue(s) required for the propagation of feature annotation.</text>
</comment>
<dbReference type="Pfam" id="PF00047">
    <property type="entry name" value="ig"/>
    <property type="match status" value="1"/>
</dbReference>
<keyword evidence="5" id="KW-0812">Transmembrane</keyword>
<dbReference type="Pfam" id="PF00530">
    <property type="entry name" value="SRCR"/>
    <property type="match status" value="1"/>
</dbReference>
<evidence type="ECO:0000256" key="3">
    <source>
        <dbReference type="PROSITE-ProRule" id="PRU00196"/>
    </source>
</evidence>
<evidence type="ECO:0000313" key="9">
    <source>
        <dbReference type="EMBL" id="KAF7217526.1"/>
    </source>
</evidence>
<dbReference type="Gene3D" id="3.10.250.10">
    <property type="entry name" value="SRCR-like domain"/>
    <property type="match status" value="1"/>
</dbReference>
<feature type="disulfide bond" evidence="3">
    <location>
        <begin position="97"/>
        <end position="107"/>
    </location>
</feature>
<feature type="domain" description="SRCR" evidence="7">
    <location>
        <begin position="30"/>
        <end position="127"/>
    </location>
</feature>
<dbReference type="OMA" id="MCKNESS"/>
<organism evidence="9 10">
    <name type="scientific">Nothobranchius furzeri</name>
    <name type="common">Turquoise killifish</name>
    <dbReference type="NCBI Taxonomy" id="105023"/>
    <lineage>
        <taxon>Eukaryota</taxon>
        <taxon>Metazoa</taxon>
        <taxon>Chordata</taxon>
        <taxon>Craniata</taxon>
        <taxon>Vertebrata</taxon>
        <taxon>Euteleostomi</taxon>
        <taxon>Actinopterygii</taxon>
        <taxon>Neopterygii</taxon>
        <taxon>Teleostei</taxon>
        <taxon>Neoteleostei</taxon>
        <taxon>Acanthomorphata</taxon>
        <taxon>Ovalentaria</taxon>
        <taxon>Atherinomorphae</taxon>
        <taxon>Cyprinodontiformes</taxon>
        <taxon>Nothobranchiidae</taxon>
        <taxon>Nothobranchius</taxon>
    </lineage>
</organism>
<dbReference type="PROSITE" id="PS50287">
    <property type="entry name" value="SRCR_2"/>
    <property type="match status" value="1"/>
</dbReference>
<evidence type="ECO:0000313" key="10">
    <source>
        <dbReference type="Proteomes" id="UP000822369"/>
    </source>
</evidence>
<dbReference type="PROSITE" id="PS50835">
    <property type="entry name" value="IG_LIKE"/>
    <property type="match status" value="1"/>
</dbReference>
<feature type="region of interest" description="Disordered" evidence="4">
    <location>
        <begin position="347"/>
        <end position="367"/>
    </location>
</feature>
<feature type="compositionally biased region" description="Acidic residues" evidence="4">
    <location>
        <begin position="311"/>
        <end position="332"/>
    </location>
</feature>
<protein>
    <submittedName>
        <fullName evidence="9">Scavenger receptor cysteine-rich type 1 protein M130-like</fullName>
    </submittedName>
</protein>
<evidence type="ECO:0000256" key="6">
    <source>
        <dbReference type="SAM" id="SignalP"/>
    </source>
</evidence>
<dbReference type="PRINTS" id="PR00258">
    <property type="entry name" value="SPERACTRCPTR"/>
</dbReference>
<keyword evidence="9" id="KW-0675">Receptor</keyword>
<name>A0A9D3BQN9_NOTFU</name>
<feature type="chain" id="PRO_5039608899" evidence="6">
    <location>
        <begin position="28"/>
        <end position="389"/>
    </location>
</feature>
<feature type="compositionally biased region" description="Acidic residues" evidence="4">
    <location>
        <begin position="347"/>
        <end position="364"/>
    </location>
</feature>
<gene>
    <name evidence="9" type="ORF">G4P62_002237</name>
</gene>
<dbReference type="EMBL" id="JAAVVJ010000008">
    <property type="protein sequence ID" value="KAF7217526.1"/>
    <property type="molecule type" value="Genomic_DNA"/>
</dbReference>
<evidence type="ECO:0000259" key="7">
    <source>
        <dbReference type="PROSITE" id="PS50287"/>
    </source>
</evidence>
<keyword evidence="6" id="KW-0732">Signal</keyword>
<dbReference type="OrthoDB" id="536948at2759"/>
<evidence type="ECO:0000256" key="4">
    <source>
        <dbReference type="SAM" id="MobiDB-lite"/>
    </source>
</evidence>
<dbReference type="SUPFAM" id="SSF56487">
    <property type="entry name" value="SRCR-like"/>
    <property type="match status" value="1"/>
</dbReference>
<sequence>MTRTQQRNILFWRAIGLLISVSPSAAAENVSLNQQTCFGRVEIYYNNSWGTVCDDTWDMKDSEVLCKQLNCGRALEAPGSARFGTGSGHVWPHTYTCLGDESSLQMCKNESSDSSCGHTQDAGVLCSGALQQPSISLTYPDGGPIISGQADVTEGHRFVFTCSVNSGYTPGVFILKFSGSSPGLKSENTSSLSVSFDFPVADHKDQGDYSCVYEIRLGQTHRSNETERIHIVIKISLLKLLIYSVPAGVALLNLTTLLVVCLVRRRRKRKKLHIIQNQLYTQHCSEKDHEEEEEEADYVNVIPGETQEQTDPTEEVKESDEDGNDYERTEDENDYVRRMECCVVVEDEEDTLSDQEESSDDDNDYVNVSHLLPEQDVDIYGKEDIYQNF</sequence>
<dbReference type="InterPro" id="IPR036772">
    <property type="entry name" value="SRCR-like_dom_sf"/>
</dbReference>
<comment type="caution">
    <text evidence="9">The sequence shown here is derived from an EMBL/GenBank/DDBJ whole genome shotgun (WGS) entry which is preliminary data.</text>
</comment>
<dbReference type="GO" id="GO:0031638">
    <property type="term" value="P:zymogen activation"/>
    <property type="evidence" value="ECO:0007669"/>
    <property type="project" value="TreeGrafter"/>
</dbReference>
<evidence type="ECO:0000256" key="5">
    <source>
        <dbReference type="SAM" id="Phobius"/>
    </source>
</evidence>